<dbReference type="GO" id="GO:0006508">
    <property type="term" value="P:proteolysis"/>
    <property type="evidence" value="ECO:0007669"/>
    <property type="project" value="UniProtKB-KW"/>
</dbReference>
<evidence type="ECO:0000256" key="10">
    <source>
        <dbReference type="ARBA" id="ARBA00022833"/>
    </source>
</evidence>
<keyword evidence="11" id="KW-0482">Metalloprotease</keyword>
<evidence type="ECO:0000256" key="8">
    <source>
        <dbReference type="ARBA" id="ARBA00022723"/>
    </source>
</evidence>
<evidence type="ECO:0000256" key="9">
    <source>
        <dbReference type="ARBA" id="ARBA00022801"/>
    </source>
</evidence>
<evidence type="ECO:0000256" key="7">
    <source>
        <dbReference type="ARBA" id="ARBA00022670"/>
    </source>
</evidence>
<evidence type="ECO:0000313" key="18">
    <source>
        <dbReference type="Proteomes" id="UP000611640"/>
    </source>
</evidence>
<dbReference type="EC" id="3.4.11.2" evidence="4"/>
<evidence type="ECO:0000256" key="13">
    <source>
        <dbReference type="ARBA" id="ARBA00031533"/>
    </source>
</evidence>
<comment type="catalytic activity">
    <reaction evidence="1">
        <text>Release of an N-terminal amino acid, Xaa-|-Yaa- from a peptide, amide or arylamide. Xaa is preferably Ala, but may be most amino acids including Pro (slow action). When a terminal hydrophobic residue is followed by a prolyl residue, the two may be released as an intact Xaa-Pro dipeptide.</text>
        <dbReference type="EC" id="3.4.11.2"/>
    </reaction>
</comment>
<dbReference type="NCBIfam" id="TIGR02412">
    <property type="entry name" value="pepN_strep_liv"/>
    <property type="match status" value="1"/>
</dbReference>
<evidence type="ECO:0000256" key="3">
    <source>
        <dbReference type="ARBA" id="ARBA00010136"/>
    </source>
</evidence>
<dbReference type="Pfam" id="PF01433">
    <property type="entry name" value="Peptidase_M1"/>
    <property type="match status" value="1"/>
</dbReference>
<name>A0A7R7DS08_9ACTN</name>
<evidence type="ECO:0000256" key="2">
    <source>
        <dbReference type="ARBA" id="ARBA00001947"/>
    </source>
</evidence>
<dbReference type="SUPFAM" id="SSF63737">
    <property type="entry name" value="Leukotriene A4 hydrolase N-terminal domain"/>
    <property type="match status" value="1"/>
</dbReference>
<dbReference type="PANTHER" id="PTHR11533:SF174">
    <property type="entry name" value="PUROMYCIN-SENSITIVE AMINOPEPTIDASE-RELATED"/>
    <property type="match status" value="1"/>
</dbReference>
<organism evidence="17 18">
    <name type="scientific">Actinocatenispora thailandica</name>
    <dbReference type="NCBI Taxonomy" id="227318"/>
    <lineage>
        <taxon>Bacteria</taxon>
        <taxon>Bacillati</taxon>
        <taxon>Actinomycetota</taxon>
        <taxon>Actinomycetes</taxon>
        <taxon>Micromonosporales</taxon>
        <taxon>Micromonosporaceae</taxon>
        <taxon>Actinocatenispora</taxon>
    </lineage>
</organism>
<keyword evidence="8" id="KW-0479">Metal-binding</keyword>
<dbReference type="InterPro" id="IPR027268">
    <property type="entry name" value="Peptidase_M4/M1_CTD_sf"/>
</dbReference>
<evidence type="ECO:0000256" key="1">
    <source>
        <dbReference type="ARBA" id="ARBA00000098"/>
    </source>
</evidence>
<dbReference type="GO" id="GO:0070006">
    <property type="term" value="F:metalloaminopeptidase activity"/>
    <property type="evidence" value="ECO:0007669"/>
    <property type="project" value="TreeGrafter"/>
</dbReference>
<evidence type="ECO:0000256" key="11">
    <source>
        <dbReference type="ARBA" id="ARBA00023049"/>
    </source>
</evidence>
<feature type="domain" description="Peptidase M1 membrane alanine aminopeptidase" evidence="14">
    <location>
        <begin position="234"/>
        <end position="447"/>
    </location>
</feature>
<dbReference type="CDD" id="cd09602">
    <property type="entry name" value="M1_APN"/>
    <property type="match status" value="1"/>
</dbReference>
<dbReference type="Gene3D" id="1.10.390.10">
    <property type="entry name" value="Neutral Protease Domain 2"/>
    <property type="match status" value="1"/>
</dbReference>
<keyword evidence="7" id="KW-0645">Protease</keyword>
<evidence type="ECO:0000256" key="5">
    <source>
        <dbReference type="ARBA" id="ARBA00015611"/>
    </source>
</evidence>
<dbReference type="GO" id="GO:0016020">
    <property type="term" value="C:membrane"/>
    <property type="evidence" value="ECO:0007669"/>
    <property type="project" value="TreeGrafter"/>
</dbReference>
<accession>A0A7R7DS08</accession>
<evidence type="ECO:0000313" key="17">
    <source>
        <dbReference type="EMBL" id="BCJ36763.1"/>
    </source>
</evidence>
<dbReference type="InterPro" id="IPR024571">
    <property type="entry name" value="ERAP1-like_C_dom"/>
</dbReference>
<evidence type="ECO:0000259" key="16">
    <source>
        <dbReference type="Pfam" id="PF17900"/>
    </source>
</evidence>
<evidence type="ECO:0000259" key="14">
    <source>
        <dbReference type="Pfam" id="PF01433"/>
    </source>
</evidence>
<dbReference type="AlphaFoldDB" id="A0A7R7DS08"/>
<dbReference type="Pfam" id="PF17900">
    <property type="entry name" value="Peptidase_M1_N"/>
    <property type="match status" value="1"/>
</dbReference>
<keyword evidence="18" id="KW-1185">Reference proteome</keyword>
<comment type="cofactor">
    <cofactor evidence="2">
        <name>Zn(2+)</name>
        <dbReference type="ChEBI" id="CHEBI:29105"/>
    </cofactor>
</comment>
<dbReference type="InterPro" id="IPR012778">
    <property type="entry name" value="Pept_M1_aminopeptidase"/>
</dbReference>
<dbReference type="KEGG" id="atl:Athai_42660"/>
<dbReference type="InterPro" id="IPR042097">
    <property type="entry name" value="Aminopeptidase_N-like_N_sf"/>
</dbReference>
<dbReference type="GO" id="GO:0016285">
    <property type="term" value="F:alanyl aminopeptidase activity"/>
    <property type="evidence" value="ECO:0007669"/>
    <property type="project" value="UniProtKB-EC"/>
</dbReference>
<reference evidence="17 18" key="1">
    <citation type="submission" date="2020-08" db="EMBL/GenBank/DDBJ databases">
        <title>Whole genome shotgun sequence of Actinocatenispora thailandica NBRC 105041.</title>
        <authorList>
            <person name="Komaki H."/>
            <person name="Tamura T."/>
        </authorList>
    </citation>
    <scope>NUCLEOTIDE SEQUENCE [LARGE SCALE GENOMIC DNA]</scope>
    <source>
        <strain evidence="17 18">NBRC 105041</strain>
    </source>
</reference>
<dbReference type="PANTHER" id="PTHR11533">
    <property type="entry name" value="PROTEASE M1 ZINC METALLOPROTEASE"/>
    <property type="match status" value="1"/>
</dbReference>
<evidence type="ECO:0000256" key="12">
    <source>
        <dbReference type="ARBA" id="ARBA00029811"/>
    </source>
</evidence>
<dbReference type="GO" id="GO:0008270">
    <property type="term" value="F:zinc ion binding"/>
    <property type="evidence" value="ECO:0007669"/>
    <property type="project" value="InterPro"/>
</dbReference>
<dbReference type="SUPFAM" id="SSF55486">
    <property type="entry name" value="Metalloproteases ('zincins'), catalytic domain"/>
    <property type="match status" value="1"/>
</dbReference>
<dbReference type="EMBL" id="AP023355">
    <property type="protein sequence ID" value="BCJ36763.1"/>
    <property type="molecule type" value="Genomic_DNA"/>
</dbReference>
<gene>
    <name evidence="17" type="primary">pepN</name>
    <name evidence="17" type="ORF">Athai_42660</name>
</gene>
<dbReference type="InterPro" id="IPR001930">
    <property type="entry name" value="Peptidase_M1"/>
</dbReference>
<protein>
    <recommendedName>
        <fullName evidence="5">Aminopeptidase N</fullName>
        <ecNumber evidence="4">3.4.11.2</ecNumber>
    </recommendedName>
    <alternativeName>
        <fullName evidence="12">Alanine aminopeptidase</fullName>
    </alternativeName>
    <alternativeName>
        <fullName evidence="13">Lysyl aminopeptidase</fullName>
    </alternativeName>
</protein>
<dbReference type="GO" id="GO:0005737">
    <property type="term" value="C:cytoplasm"/>
    <property type="evidence" value="ECO:0007669"/>
    <property type="project" value="TreeGrafter"/>
</dbReference>
<dbReference type="Pfam" id="PF11838">
    <property type="entry name" value="ERAP1_C"/>
    <property type="match status" value="1"/>
</dbReference>
<keyword evidence="10" id="KW-0862">Zinc</keyword>
<keyword evidence="9" id="KW-0378">Hydrolase</keyword>
<dbReference type="InterPro" id="IPR050344">
    <property type="entry name" value="Peptidase_M1_aminopeptidases"/>
</dbReference>
<comment type="similarity">
    <text evidence="3">Belongs to the peptidase M1 family.</text>
</comment>
<evidence type="ECO:0000256" key="4">
    <source>
        <dbReference type="ARBA" id="ARBA00012564"/>
    </source>
</evidence>
<feature type="domain" description="ERAP1-like C-terminal" evidence="15">
    <location>
        <begin position="529"/>
        <end position="837"/>
    </location>
</feature>
<dbReference type="InterPro" id="IPR014782">
    <property type="entry name" value="Peptidase_M1_dom"/>
</dbReference>
<evidence type="ECO:0000256" key="6">
    <source>
        <dbReference type="ARBA" id="ARBA00022438"/>
    </source>
</evidence>
<evidence type="ECO:0000259" key="15">
    <source>
        <dbReference type="Pfam" id="PF11838"/>
    </source>
</evidence>
<dbReference type="FunFam" id="2.60.40.1730:FF:000010">
    <property type="entry name" value="Putative aminopeptidase N"/>
    <property type="match status" value="1"/>
</dbReference>
<dbReference type="GO" id="GO:0005615">
    <property type="term" value="C:extracellular space"/>
    <property type="evidence" value="ECO:0007669"/>
    <property type="project" value="TreeGrafter"/>
</dbReference>
<dbReference type="GO" id="GO:0043171">
    <property type="term" value="P:peptide catabolic process"/>
    <property type="evidence" value="ECO:0007669"/>
    <property type="project" value="TreeGrafter"/>
</dbReference>
<keyword evidence="6 17" id="KW-0031">Aminopeptidase</keyword>
<dbReference type="Gene3D" id="2.60.40.1730">
    <property type="entry name" value="tricorn interacting facor f3 domain"/>
    <property type="match status" value="1"/>
</dbReference>
<dbReference type="Proteomes" id="UP000611640">
    <property type="component" value="Chromosome"/>
</dbReference>
<dbReference type="FunFam" id="1.10.390.10:FF:000004">
    <property type="entry name" value="Aminopeptidase N"/>
    <property type="match status" value="1"/>
</dbReference>
<dbReference type="PRINTS" id="PR00756">
    <property type="entry name" value="ALADIPTASE"/>
</dbReference>
<proteinExistence type="inferred from homology"/>
<feature type="domain" description="Aminopeptidase N-like N-terminal" evidence="16">
    <location>
        <begin position="125"/>
        <end position="195"/>
    </location>
</feature>
<sequence length="849" mass="93720">MPGIHNLARTEAVERARLLSEVTYRVTLDLTDGAGTPSEGTFSSRSEIRFRCAEPGAATFVEISAQTLRSATLNGTALDLSGYDPTKGLPVPGLAAENELVVEADCVYSTSGQGLHRALDPVDGEVYLYSQFETNDAQRVFACFDQPDLKARHTFVVTVPKHWRVVSNSPVADVTELDAGKVVTFSEGATMSTYVTAVCAGPYHEVRDEHDGIDLGVYCRSSLAEHLDADDILTITKQGFDFYHSQFGVRYPLPKYDQLLVPEYNAGAMENFGCITISEEHYLFRSQVTDFEYEQRANTILHELAHMWFGDLVTMRWWDDLWLNESFAEWASHWCNAEATRFSDAWTTFLALRKRWGYGQDQLPTTHPVYTDVPDVETVEVNFDGITYAKGASILKQIVAYVGRDAFVAGLRAYFPKHAWGNATFDDLLGALEEASGRELRDYASQWLTTAQVNTLRPEITLDGDDYGTVAVLQEAPKDYPTLRTHRLAIGLYDLDNGKLVRRKRVELDVSGERTEVAELAGERAADVLLVNDDDLTYAKIRLDERSMATIVEHVSDFASSLPRGLVWAAAQDMLRDAEMPARQFVRMVAAGIGSEADVNLVTILARTARQAVNLYADPAWQDEGRTLLASTFAGALRDAEPGSGRQLTFAQEYAALARTGADLAVLKGWLAGEGVPDGLTVDTDLRWHLLHSLVALGEYGTAEIDAELARDNTASGQRQASVVRASLPDADAKAESWAKITTDTSLPNWLQRAMLQGFWHTAQLELLAPYRDRYFADVADVWERFDGEVAQVFAILGYPSLLVDDATVAATDAWLAGEHPAPLRRLVAEGKDGVQRALRARACDTAAS</sequence>
<dbReference type="GO" id="GO:0042277">
    <property type="term" value="F:peptide binding"/>
    <property type="evidence" value="ECO:0007669"/>
    <property type="project" value="TreeGrafter"/>
</dbReference>
<dbReference type="InterPro" id="IPR045357">
    <property type="entry name" value="Aminopeptidase_N-like_N"/>
</dbReference>